<dbReference type="InterPro" id="IPR025997">
    <property type="entry name" value="SBP_2_dom"/>
</dbReference>
<dbReference type="PANTHER" id="PTHR30036:SF1">
    <property type="entry name" value="D-XYLOSE-BINDING PERIPLASMIC PROTEIN"/>
    <property type="match status" value="1"/>
</dbReference>
<comment type="subcellular location">
    <subcellularLocation>
        <location evidence="1">Cell envelope</location>
    </subcellularLocation>
</comment>
<gene>
    <name evidence="4" type="ORF">V2J94_48975</name>
</gene>
<feature type="non-terminal residue" evidence="4">
    <location>
        <position position="84"/>
    </location>
</feature>
<dbReference type="InterPro" id="IPR050555">
    <property type="entry name" value="Bact_Solute-Bind_Prot2"/>
</dbReference>
<accession>A0ABU7QDZ9</accession>
<dbReference type="PANTHER" id="PTHR30036">
    <property type="entry name" value="D-XYLOSE-BINDING PERIPLASMIC PROTEIN"/>
    <property type="match status" value="1"/>
</dbReference>
<comment type="caution">
    <text evidence="4">The sequence shown here is derived from an EMBL/GenBank/DDBJ whole genome shotgun (WGS) entry which is preliminary data.</text>
</comment>
<dbReference type="Proteomes" id="UP001354709">
    <property type="component" value="Unassembled WGS sequence"/>
</dbReference>
<sequence length="84" mass="8977">ADCKVLYVNAKSDPSVQQQQVDSMITKKVDAIILDSVDSKSIASSVKKADEDGIPVIAYDRLAEGPVSAYTSFDNETVGKVQGK</sequence>
<keyword evidence="5" id="KW-1185">Reference proteome</keyword>
<evidence type="ECO:0000313" key="5">
    <source>
        <dbReference type="Proteomes" id="UP001354709"/>
    </source>
</evidence>
<dbReference type="Gene3D" id="3.40.50.2300">
    <property type="match status" value="2"/>
</dbReference>
<evidence type="ECO:0000256" key="2">
    <source>
        <dbReference type="ARBA" id="ARBA00022729"/>
    </source>
</evidence>
<evidence type="ECO:0000256" key="1">
    <source>
        <dbReference type="ARBA" id="ARBA00004196"/>
    </source>
</evidence>
<proteinExistence type="predicted"/>
<name>A0ABU7QDZ9_9ACTN</name>
<dbReference type="RefSeq" id="WP_330816823.1">
    <property type="nucleotide sequence ID" value="NZ_JAZBJO010000253.1"/>
</dbReference>
<feature type="non-terminal residue" evidence="4">
    <location>
        <position position="1"/>
    </location>
</feature>
<organism evidence="4 5">
    <name type="scientific">Streptomyces asiaticus subsp. ignotus</name>
    <dbReference type="NCBI Taxonomy" id="3098222"/>
    <lineage>
        <taxon>Bacteria</taxon>
        <taxon>Bacillati</taxon>
        <taxon>Actinomycetota</taxon>
        <taxon>Actinomycetes</taxon>
        <taxon>Kitasatosporales</taxon>
        <taxon>Streptomycetaceae</taxon>
        <taxon>Streptomyces</taxon>
        <taxon>Streptomyces violaceusniger group</taxon>
    </lineage>
</organism>
<dbReference type="InterPro" id="IPR028082">
    <property type="entry name" value="Peripla_BP_I"/>
</dbReference>
<evidence type="ECO:0000259" key="3">
    <source>
        <dbReference type="Pfam" id="PF13407"/>
    </source>
</evidence>
<evidence type="ECO:0000313" key="4">
    <source>
        <dbReference type="EMBL" id="MEE4599627.1"/>
    </source>
</evidence>
<dbReference type="EMBL" id="JAZBJO010000253">
    <property type="protein sequence ID" value="MEE4599627.1"/>
    <property type="molecule type" value="Genomic_DNA"/>
</dbReference>
<protein>
    <submittedName>
        <fullName evidence="4">Substrate-binding domain-containing protein</fullName>
    </submittedName>
</protein>
<dbReference type="Pfam" id="PF13407">
    <property type="entry name" value="Peripla_BP_4"/>
    <property type="match status" value="1"/>
</dbReference>
<reference evidence="4 5" key="1">
    <citation type="submission" date="2023-11" db="EMBL/GenBank/DDBJ databases">
        <title>30 novel species of actinomycetes from the DSMZ collection.</title>
        <authorList>
            <person name="Nouioui I."/>
        </authorList>
    </citation>
    <scope>NUCLEOTIDE SEQUENCE [LARGE SCALE GENOMIC DNA]</scope>
    <source>
        <strain evidence="4 5">DSM 41524</strain>
    </source>
</reference>
<dbReference type="SUPFAM" id="SSF53822">
    <property type="entry name" value="Periplasmic binding protein-like I"/>
    <property type="match status" value="1"/>
</dbReference>
<keyword evidence="2" id="KW-0732">Signal</keyword>
<feature type="domain" description="Periplasmic binding protein" evidence="3">
    <location>
        <begin position="3"/>
        <end position="84"/>
    </location>
</feature>